<dbReference type="EMBL" id="BKAJ01000132">
    <property type="protein sequence ID" value="GEP59473.1"/>
    <property type="molecule type" value="Genomic_DNA"/>
</dbReference>
<evidence type="ECO:0008006" key="3">
    <source>
        <dbReference type="Google" id="ProtNLM"/>
    </source>
</evidence>
<protein>
    <recommendedName>
        <fullName evidence="3">CsbD-like domain-containing protein</fullName>
    </recommendedName>
</protein>
<accession>A0A512NKJ9</accession>
<dbReference type="RefSeq" id="WP_147154855.1">
    <property type="nucleotide sequence ID" value="NZ_BKAJ01000132.1"/>
</dbReference>
<sequence length="76" mass="8305">MSNAPATNHAARSQDSDRNDVLNSIGAKWSKFSKQELSDLKTNDELITQVVAKYGVEKVAAQRDVDALMNGRNLTA</sequence>
<proteinExistence type="predicted"/>
<reference evidence="1 2" key="1">
    <citation type="submission" date="2019-07" db="EMBL/GenBank/DDBJ databases">
        <title>Whole genome shotgun sequence of Reyranella soli NBRC 108950.</title>
        <authorList>
            <person name="Hosoyama A."/>
            <person name="Uohara A."/>
            <person name="Ohji S."/>
            <person name="Ichikawa N."/>
        </authorList>
    </citation>
    <scope>NUCLEOTIDE SEQUENCE [LARGE SCALE GENOMIC DNA]</scope>
    <source>
        <strain evidence="1 2">NBRC 108950</strain>
    </source>
</reference>
<comment type="caution">
    <text evidence="1">The sequence shown here is derived from an EMBL/GenBank/DDBJ whole genome shotgun (WGS) entry which is preliminary data.</text>
</comment>
<evidence type="ECO:0000313" key="2">
    <source>
        <dbReference type="Proteomes" id="UP000321058"/>
    </source>
</evidence>
<evidence type="ECO:0000313" key="1">
    <source>
        <dbReference type="EMBL" id="GEP59473.1"/>
    </source>
</evidence>
<name>A0A512NKJ9_9HYPH</name>
<keyword evidence="2" id="KW-1185">Reference proteome</keyword>
<dbReference type="OrthoDB" id="7376555at2"/>
<organism evidence="1 2">
    <name type="scientific">Reyranella soli</name>
    <dbReference type="NCBI Taxonomy" id="1230389"/>
    <lineage>
        <taxon>Bacteria</taxon>
        <taxon>Pseudomonadati</taxon>
        <taxon>Pseudomonadota</taxon>
        <taxon>Alphaproteobacteria</taxon>
        <taxon>Hyphomicrobiales</taxon>
        <taxon>Reyranellaceae</taxon>
        <taxon>Reyranella</taxon>
    </lineage>
</organism>
<dbReference type="AlphaFoldDB" id="A0A512NKJ9"/>
<dbReference type="Proteomes" id="UP000321058">
    <property type="component" value="Unassembled WGS sequence"/>
</dbReference>
<gene>
    <name evidence="1" type="ORF">RSO01_66390</name>
</gene>